<organism evidence="1 2">
    <name type="scientific">Rhizoctonia solani</name>
    <dbReference type="NCBI Taxonomy" id="456999"/>
    <lineage>
        <taxon>Eukaryota</taxon>
        <taxon>Fungi</taxon>
        <taxon>Dikarya</taxon>
        <taxon>Basidiomycota</taxon>
        <taxon>Agaricomycotina</taxon>
        <taxon>Agaricomycetes</taxon>
        <taxon>Cantharellales</taxon>
        <taxon>Ceratobasidiaceae</taxon>
        <taxon>Rhizoctonia</taxon>
    </lineage>
</organism>
<protein>
    <recommendedName>
        <fullName evidence="3">F-box domain-containing protein</fullName>
    </recommendedName>
</protein>
<comment type="caution">
    <text evidence="1">The sequence shown here is derived from an EMBL/GenBank/DDBJ whole genome shotgun (WGS) entry which is preliminary data.</text>
</comment>
<dbReference type="EMBL" id="CAJMWS010000380">
    <property type="protein sequence ID" value="CAE6439435.1"/>
    <property type="molecule type" value="Genomic_DNA"/>
</dbReference>
<reference evidence="1" key="1">
    <citation type="submission" date="2021-01" db="EMBL/GenBank/DDBJ databases">
        <authorList>
            <person name="Kaushik A."/>
        </authorList>
    </citation>
    <scope>NUCLEOTIDE SEQUENCE</scope>
    <source>
        <strain evidence="1">AG1-1C</strain>
    </source>
</reference>
<evidence type="ECO:0000313" key="2">
    <source>
        <dbReference type="Proteomes" id="UP000663846"/>
    </source>
</evidence>
<proteinExistence type="predicted"/>
<evidence type="ECO:0000313" key="1">
    <source>
        <dbReference type="EMBL" id="CAE6439435.1"/>
    </source>
</evidence>
<dbReference type="Proteomes" id="UP000663846">
    <property type="component" value="Unassembled WGS sequence"/>
</dbReference>
<dbReference type="AlphaFoldDB" id="A0A8H2Y3K2"/>
<evidence type="ECO:0008006" key="3">
    <source>
        <dbReference type="Google" id="ProtNLM"/>
    </source>
</evidence>
<name>A0A8H2Y3K2_9AGAM</name>
<gene>
    <name evidence="1" type="ORF">RDB_LOCUS126896</name>
</gene>
<accession>A0A8H2Y3K2</accession>
<sequence length="397" mass="43281">MTARLPIELLALVVQHADRGAQARLSIASRRAYSISIRALYASIPHMSTSRTTQCLLTLSTKPEIARLVRSFSLRLSSSRVLRNSPGILARALGNMTGLTSLSLQLGIFATSGVLSQVTCRLTKFVCIMASDDTYSISKFLSAQPAIEELYIVGQPDGLAGLGADALPALRDLAAPLRLLPDLLHSRLSGISRLSILGTIAEIEEFVQLGTALESAKAPWPESLELAMGVDITAFLMTTDILAQGLSILGRRAPFIGLLRLEIHRGYIREDGLRNVFTFALPDFSNLKTLVIMSQSPIPGAYIRKSIHVQSQALFSPPPIYNSSVTTLSNLSPRFLSPHFEYDGARDSLSSVPDALHDTTCHKQVLKVWHRVHPGLERVVFPVGAYTFASNKQQRNG</sequence>